<accession>A0ABQ3J0J5</accession>
<keyword evidence="3" id="KW-0862">Zinc</keyword>
<feature type="domain" description="CENP-V/GFA" evidence="5">
    <location>
        <begin position="7"/>
        <end position="119"/>
    </location>
</feature>
<reference evidence="7" key="1">
    <citation type="journal article" date="2019" name="Int. J. Syst. Evol. Microbiol.">
        <title>The Global Catalogue of Microorganisms (GCM) 10K type strain sequencing project: providing services to taxonomists for standard genome sequencing and annotation.</title>
        <authorList>
            <consortium name="The Broad Institute Genomics Platform"/>
            <consortium name="The Broad Institute Genome Sequencing Center for Infectious Disease"/>
            <person name="Wu L."/>
            <person name="Ma J."/>
        </authorList>
    </citation>
    <scope>NUCLEOTIDE SEQUENCE [LARGE SCALE GENOMIC DNA]</scope>
    <source>
        <strain evidence="7">KCTC 42443</strain>
    </source>
</reference>
<evidence type="ECO:0000256" key="4">
    <source>
        <dbReference type="ARBA" id="ARBA00023239"/>
    </source>
</evidence>
<protein>
    <submittedName>
        <fullName evidence="6">Aldehyde-activating protein</fullName>
    </submittedName>
</protein>
<dbReference type="Proteomes" id="UP000609802">
    <property type="component" value="Unassembled WGS sequence"/>
</dbReference>
<sequence>MEHPVTLSGKCLCGAVTFHATAKDPSIGACHCEMCRRWSSGPFFEITCQNVDFKGADNITTIRSSDWAERGFCNRCGSNLFYRILETDEYQMSAGLLNDTTNMSLTLQVFTDSKPHYYTLADKTQMMTGAEVFEMYAPPET</sequence>
<comment type="similarity">
    <text evidence="1">Belongs to the Gfa family.</text>
</comment>
<name>A0ABQ3J0J5_9RHOB</name>
<dbReference type="Gene3D" id="3.90.1590.10">
    <property type="entry name" value="glutathione-dependent formaldehyde- activating enzyme (gfa)"/>
    <property type="match status" value="1"/>
</dbReference>
<proteinExistence type="inferred from homology"/>
<dbReference type="Pfam" id="PF04828">
    <property type="entry name" value="GFA"/>
    <property type="match status" value="1"/>
</dbReference>
<organism evidence="6 7">
    <name type="scientific">Aliiroseovarius zhejiangensis</name>
    <dbReference type="NCBI Taxonomy" id="1632025"/>
    <lineage>
        <taxon>Bacteria</taxon>
        <taxon>Pseudomonadati</taxon>
        <taxon>Pseudomonadota</taxon>
        <taxon>Alphaproteobacteria</taxon>
        <taxon>Rhodobacterales</taxon>
        <taxon>Paracoccaceae</taxon>
        <taxon>Aliiroseovarius</taxon>
    </lineage>
</organism>
<dbReference type="RefSeq" id="WP_191286092.1">
    <property type="nucleotide sequence ID" value="NZ_BNCH01000003.1"/>
</dbReference>
<dbReference type="PROSITE" id="PS51891">
    <property type="entry name" value="CENP_V_GFA"/>
    <property type="match status" value="1"/>
</dbReference>
<dbReference type="InterPro" id="IPR011057">
    <property type="entry name" value="Mss4-like_sf"/>
</dbReference>
<evidence type="ECO:0000313" key="6">
    <source>
        <dbReference type="EMBL" id="GHE97190.1"/>
    </source>
</evidence>
<evidence type="ECO:0000313" key="7">
    <source>
        <dbReference type="Proteomes" id="UP000609802"/>
    </source>
</evidence>
<dbReference type="InterPro" id="IPR006913">
    <property type="entry name" value="CENP-V/GFA"/>
</dbReference>
<dbReference type="PANTHER" id="PTHR33337">
    <property type="entry name" value="GFA DOMAIN-CONTAINING PROTEIN"/>
    <property type="match status" value="1"/>
</dbReference>
<dbReference type="EMBL" id="BNCH01000003">
    <property type="protein sequence ID" value="GHE97190.1"/>
    <property type="molecule type" value="Genomic_DNA"/>
</dbReference>
<evidence type="ECO:0000256" key="2">
    <source>
        <dbReference type="ARBA" id="ARBA00022723"/>
    </source>
</evidence>
<evidence type="ECO:0000256" key="3">
    <source>
        <dbReference type="ARBA" id="ARBA00022833"/>
    </source>
</evidence>
<keyword evidence="2" id="KW-0479">Metal-binding</keyword>
<comment type="caution">
    <text evidence="6">The sequence shown here is derived from an EMBL/GenBank/DDBJ whole genome shotgun (WGS) entry which is preliminary data.</text>
</comment>
<dbReference type="PANTHER" id="PTHR33337:SF40">
    <property type="entry name" value="CENP-V_GFA DOMAIN-CONTAINING PROTEIN-RELATED"/>
    <property type="match status" value="1"/>
</dbReference>
<evidence type="ECO:0000256" key="1">
    <source>
        <dbReference type="ARBA" id="ARBA00005495"/>
    </source>
</evidence>
<evidence type="ECO:0000259" key="5">
    <source>
        <dbReference type="PROSITE" id="PS51891"/>
    </source>
</evidence>
<keyword evidence="4" id="KW-0456">Lyase</keyword>
<gene>
    <name evidence="6" type="ORF">GCM10016455_17060</name>
</gene>
<keyword evidence="7" id="KW-1185">Reference proteome</keyword>
<dbReference type="SUPFAM" id="SSF51316">
    <property type="entry name" value="Mss4-like"/>
    <property type="match status" value="1"/>
</dbReference>